<dbReference type="InterPro" id="IPR025164">
    <property type="entry name" value="Toastrack_DUF4097"/>
</dbReference>
<proteinExistence type="predicted"/>
<sequence length="338" mass="36557">MSATEQRGEHKQESGKPSKSGRSFLFWRKERVDHYAMPEAKGIRSVFVSVESANITVTRTFGGSSIGIRLTGWARQHSADEFGIETHREGDRLHIGIREPVEQGGIMNWGQLELNLEVELPAKDWDSIRLMTGSGNLKVSQFVAKSTVIESGSGNIRAMDLKLEQMLRLHTGSGDVTAERLTAGESFIHTNSGNLTVEDIRLEQRLEMNTSSGNIASQRFEAVHSSIYSGSGNIVLKDGGSSVKAESGSGNIRIDRLLMTGDSELWTGSGNIDVHLASGNTDVTVACSTGSGNGHISGNGLIMTERTDDSSRMAGRFGDGIFKLQIRTGSGNYALHKS</sequence>
<dbReference type="PANTHER" id="PTHR34094">
    <property type="match status" value="1"/>
</dbReference>
<dbReference type="Gene3D" id="2.160.20.120">
    <property type="match status" value="1"/>
</dbReference>
<name>A0ABR8N398_9BACL</name>
<feature type="region of interest" description="Disordered" evidence="1">
    <location>
        <begin position="1"/>
        <end position="21"/>
    </location>
</feature>
<organism evidence="3 4">
    <name type="scientific">Paenibacillus terricola</name>
    <dbReference type="NCBI Taxonomy" id="2763503"/>
    <lineage>
        <taxon>Bacteria</taxon>
        <taxon>Bacillati</taxon>
        <taxon>Bacillota</taxon>
        <taxon>Bacilli</taxon>
        <taxon>Bacillales</taxon>
        <taxon>Paenibacillaceae</taxon>
        <taxon>Paenibacillus</taxon>
    </lineage>
</organism>
<comment type="caution">
    <text evidence="3">The sequence shown here is derived from an EMBL/GenBank/DDBJ whole genome shotgun (WGS) entry which is preliminary data.</text>
</comment>
<dbReference type="EMBL" id="JACXZA010000010">
    <property type="protein sequence ID" value="MBD3922618.1"/>
    <property type="molecule type" value="Genomic_DNA"/>
</dbReference>
<accession>A0ABR8N398</accession>
<dbReference type="RefSeq" id="WP_191206920.1">
    <property type="nucleotide sequence ID" value="NZ_JACXZA010000010.1"/>
</dbReference>
<evidence type="ECO:0000259" key="2">
    <source>
        <dbReference type="Pfam" id="PF13349"/>
    </source>
</evidence>
<gene>
    <name evidence="3" type="ORF">H8B09_28080</name>
</gene>
<protein>
    <submittedName>
        <fullName evidence="3">DUF4097 family beta strand repeat protein</fullName>
    </submittedName>
</protein>
<feature type="compositionally biased region" description="Basic and acidic residues" evidence="1">
    <location>
        <begin position="1"/>
        <end position="16"/>
    </location>
</feature>
<dbReference type="Proteomes" id="UP000609346">
    <property type="component" value="Unassembled WGS sequence"/>
</dbReference>
<evidence type="ECO:0000256" key="1">
    <source>
        <dbReference type="SAM" id="MobiDB-lite"/>
    </source>
</evidence>
<feature type="domain" description="DUF4097" evidence="2">
    <location>
        <begin position="167"/>
        <end position="334"/>
    </location>
</feature>
<evidence type="ECO:0000313" key="3">
    <source>
        <dbReference type="EMBL" id="MBD3922618.1"/>
    </source>
</evidence>
<dbReference type="Pfam" id="PF13349">
    <property type="entry name" value="DUF4097"/>
    <property type="match status" value="1"/>
</dbReference>
<reference evidence="3 4" key="1">
    <citation type="submission" date="2020-09" db="EMBL/GenBank/DDBJ databases">
        <title>Paenibacillus sp. strain PR3 16S rRNA gene Genome sequencing and assembly.</title>
        <authorList>
            <person name="Kim J."/>
        </authorList>
    </citation>
    <scope>NUCLEOTIDE SEQUENCE [LARGE SCALE GENOMIC DNA]</scope>
    <source>
        <strain evidence="3 4">PR3</strain>
    </source>
</reference>
<dbReference type="PANTHER" id="PTHR34094:SF1">
    <property type="entry name" value="PROTEIN FAM185A"/>
    <property type="match status" value="1"/>
</dbReference>
<evidence type="ECO:0000313" key="4">
    <source>
        <dbReference type="Proteomes" id="UP000609346"/>
    </source>
</evidence>
<keyword evidence="4" id="KW-1185">Reference proteome</keyword>